<feature type="compositionally biased region" description="Polar residues" evidence="1">
    <location>
        <begin position="295"/>
        <end position="310"/>
    </location>
</feature>
<dbReference type="GO" id="GO:0046982">
    <property type="term" value="F:protein heterodimerization activity"/>
    <property type="evidence" value="ECO:0007669"/>
    <property type="project" value="InterPro"/>
</dbReference>
<dbReference type="Gene3D" id="1.10.20.10">
    <property type="entry name" value="Histone, subunit A"/>
    <property type="match status" value="1"/>
</dbReference>
<evidence type="ECO:0000313" key="3">
    <source>
        <dbReference type="Proteomes" id="UP000799771"/>
    </source>
</evidence>
<feature type="compositionally biased region" description="Polar residues" evidence="1">
    <location>
        <begin position="146"/>
        <end position="160"/>
    </location>
</feature>
<feature type="region of interest" description="Disordered" evidence="1">
    <location>
        <begin position="546"/>
        <end position="636"/>
    </location>
</feature>
<feature type="compositionally biased region" description="Acidic residues" evidence="1">
    <location>
        <begin position="708"/>
        <end position="722"/>
    </location>
</feature>
<evidence type="ECO:0000256" key="1">
    <source>
        <dbReference type="SAM" id="MobiDB-lite"/>
    </source>
</evidence>
<gene>
    <name evidence="2" type="ORF">P153DRAFT_393680</name>
</gene>
<accession>A0A6A6APA2</accession>
<feature type="region of interest" description="Disordered" evidence="1">
    <location>
        <begin position="295"/>
        <end position="345"/>
    </location>
</feature>
<organism evidence="2 3">
    <name type="scientific">Dothidotthia symphoricarpi CBS 119687</name>
    <dbReference type="NCBI Taxonomy" id="1392245"/>
    <lineage>
        <taxon>Eukaryota</taxon>
        <taxon>Fungi</taxon>
        <taxon>Dikarya</taxon>
        <taxon>Ascomycota</taxon>
        <taxon>Pezizomycotina</taxon>
        <taxon>Dothideomycetes</taxon>
        <taxon>Pleosporomycetidae</taxon>
        <taxon>Pleosporales</taxon>
        <taxon>Dothidotthiaceae</taxon>
        <taxon>Dothidotthia</taxon>
    </lineage>
</organism>
<feature type="compositionally biased region" description="Basic and acidic residues" evidence="1">
    <location>
        <begin position="84"/>
        <end position="94"/>
    </location>
</feature>
<feature type="region of interest" description="Disordered" evidence="1">
    <location>
        <begin position="433"/>
        <end position="533"/>
    </location>
</feature>
<dbReference type="GO" id="GO:0005634">
    <property type="term" value="C:nucleus"/>
    <property type="evidence" value="ECO:0007669"/>
    <property type="project" value="InterPro"/>
</dbReference>
<dbReference type="AlphaFoldDB" id="A0A6A6APA2"/>
<dbReference type="EMBL" id="ML977500">
    <property type="protein sequence ID" value="KAF2132717.1"/>
    <property type="molecule type" value="Genomic_DNA"/>
</dbReference>
<evidence type="ECO:0000313" key="2">
    <source>
        <dbReference type="EMBL" id="KAF2132717.1"/>
    </source>
</evidence>
<keyword evidence="3" id="KW-1185">Reference proteome</keyword>
<dbReference type="PANTHER" id="PTHR15992">
    <property type="entry name" value="HOLLIDAY JUNCTION RECOGNITION PROTEIN"/>
    <property type="match status" value="1"/>
</dbReference>
<proteinExistence type="predicted"/>
<feature type="region of interest" description="Disordered" evidence="1">
    <location>
        <begin position="654"/>
        <end position="722"/>
    </location>
</feature>
<feature type="compositionally biased region" description="Pro residues" evidence="1">
    <location>
        <begin position="565"/>
        <end position="578"/>
    </location>
</feature>
<name>A0A6A6APA2_9PLEO</name>
<sequence>MEPPPKRLRILHSVEVDESNPDYVHAKQKQQQKFKGRLESIFAKYEHMHESMSDEIDMTTNTLVVDRGHLRRLNRQVSRKETMLLDNLLERGPEPEDESDGGEDYDTEDELAPSREPKSNSEGSAKAKGELHHTSTGEGAHPPSPNNNQLDTQSPNNPSNAMLPASALQIPHTPNPATNLLQFVQFPQTPEGQQAQHAFYSNLTMTINHAVQQAVAPLFSNMLGHTPNAQTPFAQCLSVPAMPMTVGDTITPARDPKWLFPPLPDRLPKPQDAQSSPIPIAANNSTLRKSLLQARQENATRQQQNESGPETPTVKPASRKALKPVTNLKGQPTPPRRSSPRVEVRKERLSKARIYNFTEEDDIFISKRKELHKRTWTQIRASREKWKDWPLTTFRQRWHQHLKSKSLHLTDTSTANPATYHDAISDTLHYEAPQSPASTHHLPTPTSLEHEDSGSREVPETDSEPEPEITDEAKEVPESSNAHYDDDELDLLSLADTDPDPAQDPNPEQSPIIDDAFLSPVPEDTVLPSIEPADFTNEVLTTHHHHLLLPNPSPTEEVHTDSLPPTIPPPATRLPASPPAKKRKQNPKPAHIPSFQAEPDSDSDSSPALNLIATNDTLQNDMYFPPATPRIKRESHSPLQTCLLSTPAVLKTPASEAAKSASGMSRKKFLNRVKQSWSTGKGRKRGSLNGGVDGNVDVGSRKRAWVGEGDEEGEESEDELAR</sequence>
<reference evidence="2" key="1">
    <citation type="journal article" date="2020" name="Stud. Mycol.">
        <title>101 Dothideomycetes genomes: a test case for predicting lifestyles and emergence of pathogens.</title>
        <authorList>
            <person name="Haridas S."/>
            <person name="Albert R."/>
            <person name="Binder M."/>
            <person name="Bloem J."/>
            <person name="Labutti K."/>
            <person name="Salamov A."/>
            <person name="Andreopoulos B."/>
            <person name="Baker S."/>
            <person name="Barry K."/>
            <person name="Bills G."/>
            <person name="Bluhm B."/>
            <person name="Cannon C."/>
            <person name="Castanera R."/>
            <person name="Culley D."/>
            <person name="Daum C."/>
            <person name="Ezra D."/>
            <person name="Gonzalez J."/>
            <person name="Henrissat B."/>
            <person name="Kuo A."/>
            <person name="Liang C."/>
            <person name="Lipzen A."/>
            <person name="Lutzoni F."/>
            <person name="Magnuson J."/>
            <person name="Mondo S."/>
            <person name="Nolan M."/>
            <person name="Ohm R."/>
            <person name="Pangilinan J."/>
            <person name="Park H.-J."/>
            <person name="Ramirez L."/>
            <person name="Alfaro M."/>
            <person name="Sun H."/>
            <person name="Tritt A."/>
            <person name="Yoshinaga Y."/>
            <person name="Zwiers L.-H."/>
            <person name="Turgeon B."/>
            <person name="Goodwin S."/>
            <person name="Spatafora J."/>
            <person name="Crous P."/>
            <person name="Grigoriev I."/>
        </authorList>
    </citation>
    <scope>NUCLEOTIDE SEQUENCE</scope>
    <source>
        <strain evidence="2">CBS 119687</strain>
    </source>
</reference>
<dbReference type="PANTHER" id="PTHR15992:SF5">
    <property type="entry name" value="HOLLIDAY JUNCTION RECOGNITION PROTEIN"/>
    <property type="match status" value="1"/>
</dbReference>
<feature type="region of interest" description="Disordered" evidence="1">
    <location>
        <begin position="84"/>
        <end position="174"/>
    </location>
</feature>
<feature type="region of interest" description="Disordered" evidence="1">
    <location>
        <begin position="250"/>
        <end position="281"/>
    </location>
</feature>
<dbReference type="RefSeq" id="XP_033527104.1">
    <property type="nucleotide sequence ID" value="XM_033671253.1"/>
</dbReference>
<feature type="compositionally biased region" description="Polar residues" evidence="1">
    <location>
        <begin position="272"/>
        <end position="281"/>
    </location>
</feature>
<dbReference type="OrthoDB" id="2420608at2759"/>
<protein>
    <submittedName>
        <fullName evidence="2">Uncharacterized protein</fullName>
    </submittedName>
</protein>
<dbReference type="GeneID" id="54411685"/>
<dbReference type="Proteomes" id="UP000799771">
    <property type="component" value="Unassembled WGS sequence"/>
</dbReference>
<feature type="compositionally biased region" description="Acidic residues" evidence="1">
    <location>
        <begin position="95"/>
        <end position="111"/>
    </location>
</feature>
<dbReference type="InterPro" id="IPR018465">
    <property type="entry name" value="Scm3/HJURP"/>
</dbReference>
<feature type="compositionally biased region" description="Basic and acidic residues" evidence="1">
    <location>
        <begin position="448"/>
        <end position="459"/>
    </location>
</feature>
<dbReference type="InterPro" id="IPR009072">
    <property type="entry name" value="Histone-fold"/>
</dbReference>
<feature type="compositionally biased region" description="Basic and acidic residues" evidence="1">
    <location>
        <begin position="112"/>
        <end position="135"/>
    </location>
</feature>
<dbReference type="GO" id="GO:0042393">
    <property type="term" value="F:histone binding"/>
    <property type="evidence" value="ECO:0007669"/>
    <property type="project" value="InterPro"/>
</dbReference>
<dbReference type="Pfam" id="PF10384">
    <property type="entry name" value="Scm3"/>
    <property type="match status" value="1"/>
</dbReference>
<feature type="compositionally biased region" description="Acidic residues" evidence="1">
    <location>
        <begin position="460"/>
        <end position="470"/>
    </location>
</feature>